<comment type="caution">
    <text evidence="1">The sequence shown here is derived from an EMBL/GenBank/DDBJ whole genome shotgun (WGS) entry which is preliminary data.</text>
</comment>
<dbReference type="Proteomes" id="UP001172386">
    <property type="component" value="Unassembled WGS sequence"/>
</dbReference>
<dbReference type="EMBL" id="JAPDRQ010000045">
    <property type="protein sequence ID" value="KAJ9658994.1"/>
    <property type="molecule type" value="Genomic_DNA"/>
</dbReference>
<accession>A0ACC3ABH3</accession>
<reference evidence="1" key="1">
    <citation type="submission" date="2022-10" db="EMBL/GenBank/DDBJ databases">
        <title>Culturing micro-colonial fungi from biological soil crusts in the Mojave desert and describing Neophaeococcomyces mojavensis, and introducing the new genera and species Taxawa tesnikishii.</title>
        <authorList>
            <person name="Kurbessoian T."/>
            <person name="Stajich J.E."/>
        </authorList>
    </citation>
    <scope>NUCLEOTIDE SEQUENCE</scope>
    <source>
        <strain evidence="1">JES_112</strain>
    </source>
</reference>
<keyword evidence="2" id="KW-1185">Reference proteome</keyword>
<evidence type="ECO:0000313" key="2">
    <source>
        <dbReference type="Proteomes" id="UP001172386"/>
    </source>
</evidence>
<sequence>MDLEQIEQILALTHRLTTFWTKIVTTQKAIAYLSTVLGSNHTQVLALQQALKKRENRWRQASYGHKPTDQSGSDDLEPVRDRLLEATAEDSLKRTLTVAAACEHVPVSQTGALENSRVLTSSTAEAANARMSHRTKLFFGAMFSFGGHLQRAEDLLAQVQASPDVEVCPENKIHSLLFYAEHNTRKGDWHATKSIMRKLGGMWRDKTQPLPDSLKRYLRPRIKNILQAIASHLTCDDASNYGLVASNVHQGSPVPSLASSLTSSSVESEIFSDNPATPTISRASRSPNFMSVTSPESLGTDFWNDALHSPSPTAGKGLGCSLTQLSLQEGATADLPPLSSSLRPQPLPSISSPSMLRSPTREFDTALQATDQNNNASAGPSSAPRLHEPADGLLASEAQSNIDMAEMPAVSQPSDEGWVFDFFFPQ</sequence>
<protein>
    <submittedName>
        <fullName evidence="1">Uncharacterized protein</fullName>
    </submittedName>
</protein>
<name>A0ACC3ABH3_9EURO</name>
<organism evidence="1 2">
    <name type="scientific">Neophaeococcomyces mojaviensis</name>
    <dbReference type="NCBI Taxonomy" id="3383035"/>
    <lineage>
        <taxon>Eukaryota</taxon>
        <taxon>Fungi</taxon>
        <taxon>Dikarya</taxon>
        <taxon>Ascomycota</taxon>
        <taxon>Pezizomycotina</taxon>
        <taxon>Eurotiomycetes</taxon>
        <taxon>Chaetothyriomycetidae</taxon>
        <taxon>Chaetothyriales</taxon>
        <taxon>Chaetothyriales incertae sedis</taxon>
        <taxon>Neophaeococcomyces</taxon>
    </lineage>
</organism>
<proteinExistence type="predicted"/>
<gene>
    <name evidence="1" type="ORF">H2198_003423</name>
</gene>
<evidence type="ECO:0000313" key="1">
    <source>
        <dbReference type="EMBL" id="KAJ9658994.1"/>
    </source>
</evidence>